<organism evidence="1 2">
    <name type="scientific">Vanessa tameamea</name>
    <name type="common">Kamehameha butterfly</name>
    <dbReference type="NCBI Taxonomy" id="334116"/>
    <lineage>
        <taxon>Eukaryota</taxon>
        <taxon>Metazoa</taxon>
        <taxon>Ecdysozoa</taxon>
        <taxon>Arthropoda</taxon>
        <taxon>Hexapoda</taxon>
        <taxon>Insecta</taxon>
        <taxon>Pterygota</taxon>
        <taxon>Neoptera</taxon>
        <taxon>Endopterygota</taxon>
        <taxon>Lepidoptera</taxon>
        <taxon>Glossata</taxon>
        <taxon>Ditrysia</taxon>
        <taxon>Papilionoidea</taxon>
        <taxon>Nymphalidae</taxon>
        <taxon>Nymphalinae</taxon>
        <taxon>Vanessa</taxon>
    </lineage>
</organism>
<evidence type="ECO:0000313" key="1">
    <source>
        <dbReference type="Proteomes" id="UP001652626"/>
    </source>
</evidence>
<accession>A0ABM4AYK4</accession>
<evidence type="ECO:0000313" key="2">
    <source>
        <dbReference type="RefSeq" id="XP_064076372.1"/>
    </source>
</evidence>
<dbReference type="PANTHER" id="PTHR47331:SF1">
    <property type="entry name" value="GAG-LIKE PROTEIN"/>
    <property type="match status" value="1"/>
</dbReference>
<name>A0ABM4AYK4_VANTA</name>
<keyword evidence="1" id="KW-1185">Reference proteome</keyword>
<dbReference type="RefSeq" id="XP_064076372.1">
    <property type="nucleotide sequence ID" value="XM_064220302.1"/>
</dbReference>
<proteinExistence type="predicted"/>
<gene>
    <name evidence="2" type="primary">LOC135194644</name>
</gene>
<dbReference type="InterPro" id="IPR043502">
    <property type="entry name" value="DNA/RNA_pol_sf"/>
</dbReference>
<reference evidence="2" key="1">
    <citation type="submission" date="2025-08" db="UniProtKB">
        <authorList>
            <consortium name="RefSeq"/>
        </authorList>
    </citation>
    <scope>IDENTIFICATION</scope>
    <source>
        <tissue evidence="2">Whole body</tissue>
    </source>
</reference>
<dbReference type="PANTHER" id="PTHR47331">
    <property type="entry name" value="PHD-TYPE DOMAIN-CONTAINING PROTEIN"/>
    <property type="match status" value="1"/>
</dbReference>
<dbReference type="Proteomes" id="UP001652626">
    <property type="component" value="Chromosome Z"/>
</dbReference>
<dbReference type="SUPFAM" id="SSF56672">
    <property type="entry name" value="DNA/RNA polymerases"/>
    <property type="match status" value="1"/>
</dbReference>
<dbReference type="GeneID" id="135194644"/>
<protein>
    <submittedName>
        <fullName evidence="2">Uncharacterized protein LOC135194644</fullName>
    </submittedName>
</protein>
<sequence length="667" mass="75620">MLHYESSDLIDEFDASYGDLDLLRSQFDETQTKIESTLISQKLFVESEQEEIRDNFMDKVIDIRAKYNKFLKRKSIIERSDSDNNSERKSDCGRCSAPSTSVRLPKLPLLTVSAWNSLVERYSDKRRIANKYMDELLNSTSLRSDIDVEGNHVASECKSNFKCDKCVMSHNKLLHFKQDSVNEKECSRVRENESGVRRVSGECVNASGEQAVVSLKGSVCASSGTVLLSIAMVRVRRRDGSCEMARVLLDPGSQSSFVTSSFIRRLGLPIRQVCVPVCGLSMSNVCKANDVVSCEILPDNSDNNSQFVSRLVLNKITNFIPNVYVPIEQWDHLKPLKLADSKFNIPSKVDILLGAEVLPSIIRDGRVVGACGGPYAINSVFGWLVMGEVRNKNLKNLQKVSMSNFISDENLYSILKRFWEIESEPVVDSFLSLEERRCEDHFVSTHSREKNGRYMFRLPFKTGRLDLGNSRDIALRRLLALEGTLNKNELLKRAYSDFMKDYLDSGHMELVKNNLDVHYRPNYIPHHCVIKESSSTTKLRVIFDGSVKSGNGLSLNECLLVGPKLEKFRLHEIVFVADIKQIFRGILVSEDDRDYQRILWRDSSFDSVREYRLRTVTYGLSSSPYLAIRTLQQLASDEGHNYPNAAKVLVNDIFVGVTGSVACVYDY</sequence>